<dbReference type="GO" id="GO:0033499">
    <property type="term" value="P:galactose catabolic process via UDP-galactose, Leloir pathway"/>
    <property type="evidence" value="ECO:0007669"/>
    <property type="project" value="TreeGrafter"/>
</dbReference>
<comment type="catalytic activity">
    <reaction evidence="1 8">
        <text>alpha-D-glucose = beta-D-glucose</text>
        <dbReference type="Rhea" id="RHEA:10264"/>
        <dbReference type="ChEBI" id="CHEBI:15903"/>
        <dbReference type="ChEBI" id="CHEBI:17925"/>
        <dbReference type="EC" id="5.1.3.3"/>
    </reaction>
</comment>
<accession>A0A9D1A5E5</accession>
<evidence type="ECO:0000313" key="13">
    <source>
        <dbReference type="Proteomes" id="UP000824250"/>
    </source>
</evidence>
<protein>
    <recommendedName>
        <fullName evidence="5 8">Aldose 1-epimerase</fullName>
        <ecNumber evidence="4 8">5.1.3.3</ecNumber>
    </recommendedName>
</protein>
<comment type="caution">
    <text evidence="12">The sequence shown here is derived from an EMBL/GenBank/DDBJ whole genome shotgun (WGS) entry which is preliminary data.</text>
</comment>
<evidence type="ECO:0000256" key="4">
    <source>
        <dbReference type="ARBA" id="ARBA00013185"/>
    </source>
</evidence>
<keyword evidence="6 8" id="KW-0413">Isomerase</keyword>
<dbReference type="AlphaFoldDB" id="A0A9D1A5E5"/>
<dbReference type="InterPro" id="IPR018052">
    <property type="entry name" value="Ald1_epimerase_CS"/>
</dbReference>
<evidence type="ECO:0000256" key="5">
    <source>
        <dbReference type="ARBA" id="ARBA00014165"/>
    </source>
</evidence>
<reference evidence="12" key="2">
    <citation type="journal article" date="2021" name="PeerJ">
        <title>Extensive microbial diversity within the chicken gut microbiome revealed by metagenomics and culture.</title>
        <authorList>
            <person name="Gilroy R."/>
            <person name="Ravi A."/>
            <person name="Getino M."/>
            <person name="Pursley I."/>
            <person name="Horton D.L."/>
            <person name="Alikhan N.F."/>
            <person name="Baker D."/>
            <person name="Gharbi K."/>
            <person name="Hall N."/>
            <person name="Watson M."/>
            <person name="Adriaenssens E.M."/>
            <person name="Foster-Nyarko E."/>
            <person name="Jarju S."/>
            <person name="Secka A."/>
            <person name="Antonio M."/>
            <person name="Oren A."/>
            <person name="Chaudhuri R.R."/>
            <person name="La Ragione R."/>
            <person name="Hildebrand F."/>
            <person name="Pallen M.J."/>
        </authorList>
    </citation>
    <scope>NUCLEOTIDE SEQUENCE</scope>
    <source>
        <strain evidence="12">CHK180-2868</strain>
    </source>
</reference>
<evidence type="ECO:0000256" key="3">
    <source>
        <dbReference type="ARBA" id="ARBA00006206"/>
    </source>
</evidence>
<dbReference type="GO" id="GO:0006006">
    <property type="term" value="P:glucose metabolic process"/>
    <property type="evidence" value="ECO:0007669"/>
    <property type="project" value="TreeGrafter"/>
</dbReference>
<proteinExistence type="inferred from homology"/>
<comment type="pathway">
    <text evidence="2 8">Carbohydrate metabolism; hexose metabolism.</text>
</comment>
<evidence type="ECO:0000256" key="9">
    <source>
        <dbReference type="PIRSR" id="PIRSR005096-1"/>
    </source>
</evidence>
<dbReference type="PIRSF" id="PIRSF005096">
    <property type="entry name" value="GALM"/>
    <property type="match status" value="1"/>
</dbReference>
<dbReference type="PANTHER" id="PTHR10091">
    <property type="entry name" value="ALDOSE-1-EPIMERASE"/>
    <property type="match status" value="1"/>
</dbReference>
<dbReference type="CDD" id="cd09019">
    <property type="entry name" value="galactose_mutarotase_like"/>
    <property type="match status" value="1"/>
</dbReference>
<reference evidence="12" key="1">
    <citation type="submission" date="2020-10" db="EMBL/GenBank/DDBJ databases">
        <authorList>
            <person name="Gilroy R."/>
        </authorList>
    </citation>
    <scope>NUCLEOTIDE SEQUENCE</scope>
    <source>
        <strain evidence="12">CHK180-2868</strain>
    </source>
</reference>
<evidence type="ECO:0000256" key="10">
    <source>
        <dbReference type="PIRSR" id="PIRSR005096-2"/>
    </source>
</evidence>
<dbReference type="InterPro" id="IPR014718">
    <property type="entry name" value="GH-type_carb-bd"/>
</dbReference>
<dbReference type="InterPro" id="IPR008183">
    <property type="entry name" value="Aldose_1/G6P_1-epimerase"/>
</dbReference>
<dbReference type="InterPro" id="IPR011013">
    <property type="entry name" value="Gal_mutarotase_sf_dom"/>
</dbReference>
<dbReference type="EC" id="5.1.3.3" evidence="4 8"/>
<organism evidence="12 13">
    <name type="scientific">Candidatus Copromonas faecavium</name>
    <name type="common">nom. illeg.</name>
    <dbReference type="NCBI Taxonomy" id="2840740"/>
    <lineage>
        <taxon>Bacteria</taxon>
        <taxon>Bacillati</taxon>
        <taxon>Bacillota</taxon>
        <taxon>Clostridia</taxon>
        <taxon>Lachnospirales</taxon>
        <taxon>Lachnospiraceae</taxon>
        <taxon>Candidatus Copromonas (nom. illeg.)</taxon>
    </lineage>
</organism>
<dbReference type="PANTHER" id="PTHR10091:SF0">
    <property type="entry name" value="GALACTOSE MUTAROTASE"/>
    <property type="match status" value="1"/>
</dbReference>
<dbReference type="InterPro" id="IPR015443">
    <property type="entry name" value="Aldose_1-epimerase"/>
</dbReference>
<dbReference type="EMBL" id="DVGC01000027">
    <property type="protein sequence ID" value="HIR05320.1"/>
    <property type="molecule type" value="Genomic_DNA"/>
</dbReference>
<comment type="similarity">
    <text evidence="3 8">Belongs to the aldose epimerase family.</text>
</comment>
<evidence type="ECO:0000256" key="6">
    <source>
        <dbReference type="ARBA" id="ARBA00023235"/>
    </source>
</evidence>
<name>A0A9D1A5E5_9FIRM</name>
<evidence type="ECO:0000256" key="2">
    <source>
        <dbReference type="ARBA" id="ARBA00005028"/>
    </source>
</evidence>
<evidence type="ECO:0000313" key="12">
    <source>
        <dbReference type="EMBL" id="HIR05320.1"/>
    </source>
</evidence>
<keyword evidence="7 8" id="KW-0119">Carbohydrate metabolism</keyword>
<sequence length="353" mass="39010">MSVEKKSFGHMPDGREISLYLLKNKAGVEASVTDLGAIWVGLLAPDKNGVMADVVLGYDSGKEYLVNGPHLGSIVGRIANRTGGAGFCLHGKNYVLEKNDGANNLHSGTDYYDRRLWKAEELPEENGVRFFLESPDGDQGFPGNLKLSVTYELTEDSMLLLTYRAVSDQDTPLNLTNHGYFNLAGHEKGSVLSHEVQIEADFFTPSAADSIPTGEVRTVSGTPMDFRVFKEIGRDISVAFDQLQQAKGYDHNWCLRHEPGEFALAAMAREKESGRCLKVYTDRPGVQFYTANWLGGEKGKNGSVYEDRDAFCFETQDWPDAVNKPHFPSPVIKAGEEFVSRTGYQFTVSGDEI</sequence>
<evidence type="ECO:0000256" key="7">
    <source>
        <dbReference type="ARBA" id="ARBA00023277"/>
    </source>
</evidence>
<evidence type="ECO:0000256" key="11">
    <source>
        <dbReference type="PIRSR" id="PIRSR005096-3"/>
    </source>
</evidence>
<dbReference type="Pfam" id="PF01263">
    <property type="entry name" value="Aldose_epim"/>
    <property type="match status" value="1"/>
</dbReference>
<dbReference type="SUPFAM" id="SSF74650">
    <property type="entry name" value="Galactose mutarotase-like"/>
    <property type="match status" value="1"/>
</dbReference>
<gene>
    <name evidence="12" type="ORF">IAB28_05065</name>
</gene>
<dbReference type="InterPro" id="IPR047215">
    <property type="entry name" value="Galactose_mutarotase-like"/>
</dbReference>
<evidence type="ECO:0000256" key="8">
    <source>
        <dbReference type="PIRNR" id="PIRNR005096"/>
    </source>
</evidence>
<evidence type="ECO:0000256" key="1">
    <source>
        <dbReference type="ARBA" id="ARBA00001614"/>
    </source>
</evidence>
<feature type="binding site" evidence="11">
    <location>
        <begin position="80"/>
        <end position="81"/>
    </location>
    <ligand>
        <name>beta-D-galactose</name>
        <dbReference type="ChEBI" id="CHEBI:27667"/>
    </ligand>
</feature>
<dbReference type="Proteomes" id="UP000824250">
    <property type="component" value="Unassembled WGS sequence"/>
</dbReference>
<feature type="active site" description="Proton acceptor" evidence="9">
    <location>
        <position position="314"/>
    </location>
</feature>
<dbReference type="PROSITE" id="PS00545">
    <property type="entry name" value="ALDOSE_1_EPIMERASE"/>
    <property type="match status" value="1"/>
</dbReference>
<feature type="binding site" evidence="11">
    <location>
        <begin position="178"/>
        <end position="180"/>
    </location>
    <ligand>
        <name>beta-D-galactose</name>
        <dbReference type="ChEBI" id="CHEBI:27667"/>
    </ligand>
</feature>
<feature type="binding site" evidence="10">
    <location>
        <position position="250"/>
    </location>
    <ligand>
        <name>beta-D-galactose</name>
        <dbReference type="ChEBI" id="CHEBI:27667"/>
    </ligand>
</feature>
<dbReference type="NCBIfam" id="NF008277">
    <property type="entry name" value="PRK11055.1"/>
    <property type="match status" value="1"/>
</dbReference>
<feature type="active site" description="Proton donor" evidence="9">
    <location>
        <position position="178"/>
    </location>
</feature>
<dbReference type="GO" id="GO:0030246">
    <property type="term" value="F:carbohydrate binding"/>
    <property type="evidence" value="ECO:0007669"/>
    <property type="project" value="InterPro"/>
</dbReference>
<dbReference type="Gene3D" id="2.70.98.10">
    <property type="match status" value="1"/>
</dbReference>
<dbReference type="GO" id="GO:0004034">
    <property type="term" value="F:aldose 1-epimerase activity"/>
    <property type="evidence" value="ECO:0007669"/>
    <property type="project" value="UniProtKB-EC"/>
</dbReference>